<evidence type="ECO:0000313" key="4">
    <source>
        <dbReference type="Proteomes" id="UP001212997"/>
    </source>
</evidence>
<comment type="caution">
    <text evidence="3">The sequence shown here is derived from an EMBL/GenBank/DDBJ whole genome shotgun (WGS) entry which is preliminary data.</text>
</comment>
<dbReference type="AlphaFoldDB" id="A0AAD5V8D9"/>
<dbReference type="EMBL" id="JANAWD010000058">
    <property type="protein sequence ID" value="KAJ3488836.1"/>
    <property type="molecule type" value="Genomic_DNA"/>
</dbReference>
<evidence type="ECO:0000256" key="1">
    <source>
        <dbReference type="SAM" id="MobiDB-lite"/>
    </source>
</evidence>
<feature type="compositionally biased region" description="Low complexity" evidence="1">
    <location>
        <begin position="211"/>
        <end position="226"/>
    </location>
</feature>
<dbReference type="InterPro" id="IPR013087">
    <property type="entry name" value="Znf_C2H2_type"/>
</dbReference>
<protein>
    <recommendedName>
        <fullName evidence="2">C2H2-type domain-containing protein</fullName>
    </recommendedName>
</protein>
<feature type="region of interest" description="Disordered" evidence="1">
    <location>
        <begin position="142"/>
        <end position="168"/>
    </location>
</feature>
<feature type="domain" description="C2H2-type" evidence="2">
    <location>
        <begin position="60"/>
        <end position="79"/>
    </location>
</feature>
<feature type="region of interest" description="Disordered" evidence="1">
    <location>
        <begin position="1"/>
        <end position="24"/>
    </location>
</feature>
<name>A0AAD5V8D9_9APHY</name>
<feature type="domain" description="C2H2-type" evidence="2">
    <location>
        <begin position="87"/>
        <end position="112"/>
    </location>
</feature>
<dbReference type="SMART" id="SM00355">
    <property type="entry name" value="ZnF_C2H2"/>
    <property type="match status" value="3"/>
</dbReference>
<reference evidence="3" key="1">
    <citation type="submission" date="2022-07" db="EMBL/GenBank/DDBJ databases">
        <title>Genome Sequence of Physisporinus lineatus.</title>
        <authorList>
            <person name="Buettner E."/>
        </authorList>
    </citation>
    <scope>NUCLEOTIDE SEQUENCE</scope>
    <source>
        <strain evidence="3">VT162</strain>
    </source>
</reference>
<feature type="region of interest" description="Disordered" evidence="1">
    <location>
        <begin position="193"/>
        <end position="241"/>
    </location>
</feature>
<evidence type="ECO:0000313" key="3">
    <source>
        <dbReference type="EMBL" id="KAJ3488836.1"/>
    </source>
</evidence>
<proteinExistence type="predicted"/>
<feature type="domain" description="C2H2-type" evidence="2">
    <location>
        <begin position="129"/>
        <end position="149"/>
    </location>
</feature>
<organism evidence="3 4">
    <name type="scientific">Meripilus lineatus</name>
    <dbReference type="NCBI Taxonomy" id="2056292"/>
    <lineage>
        <taxon>Eukaryota</taxon>
        <taxon>Fungi</taxon>
        <taxon>Dikarya</taxon>
        <taxon>Basidiomycota</taxon>
        <taxon>Agaricomycotina</taxon>
        <taxon>Agaricomycetes</taxon>
        <taxon>Polyporales</taxon>
        <taxon>Meripilaceae</taxon>
        <taxon>Meripilus</taxon>
    </lineage>
</organism>
<dbReference type="Proteomes" id="UP001212997">
    <property type="component" value="Unassembled WGS sequence"/>
</dbReference>
<gene>
    <name evidence="3" type="ORF">NLI96_g2559</name>
</gene>
<sequence length="263" mass="29184">MAKKNIPKASKFEQGRTPKKARKGLKATKKAIIGEARWGDKVIIKTVQCSAMVGEGKSARRCTETFTRGWDMRKHQMLHDPTKKGWFICPDHMCDFASPQKFAYLTHITYKHGDGELIYCSMVHNGAATLCGWKCYTSPEMSRHRKKEHGGTTGKKSARLTPIEGREHEYTIPHSFKKGIKLPLSTGVYYDNEVPPPTIPTPSSPAPVPQASPNSNSPQSSATLPLHHPHTSPPSTPREHIISSQDLACAAIMLQFSNQSARQ</sequence>
<accession>A0AAD5V8D9</accession>
<feature type="compositionally biased region" description="Pro residues" evidence="1">
    <location>
        <begin position="194"/>
        <end position="210"/>
    </location>
</feature>
<keyword evidence="4" id="KW-1185">Reference proteome</keyword>
<evidence type="ECO:0000259" key="2">
    <source>
        <dbReference type="SMART" id="SM00355"/>
    </source>
</evidence>